<dbReference type="InterPro" id="IPR050557">
    <property type="entry name" value="RTX_toxin/Mannuronan_C5-epim"/>
</dbReference>
<evidence type="ECO:0000256" key="1">
    <source>
        <dbReference type="ARBA" id="ARBA00001913"/>
    </source>
</evidence>
<name>A0A552EKE0_MICAE</name>
<dbReference type="PROSITE" id="PS00330">
    <property type="entry name" value="HEMOLYSIN_CALCIUM"/>
    <property type="match status" value="3"/>
</dbReference>
<comment type="caution">
    <text evidence="6">The sequence shown here is derived from an EMBL/GenBank/DDBJ whole genome shotgun (WGS) entry which is preliminary data.</text>
</comment>
<evidence type="ECO:0000259" key="5">
    <source>
        <dbReference type="Pfam" id="PF08548"/>
    </source>
</evidence>
<protein>
    <submittedName>
        <fullName evidence="6">Calcium-binding protein</fullName>
    </submittedName>
</protein>
<dbReference type="PRINTS" id="PR00313">
    <property type="entry name" value="CABNDNGRPT"/>
</dbReference>
<evidence type="ECO:0000256" key="2">
    <source>
        <dbReference type="ARBA" id="ARBA00004613"/>
    </source>
</evidence>
<evidence type="ECO:0000313" key="6">
    <source>
        <dbReference type="EMBL" id="TRU34901.1"/>
    </source>
</evidence>
<dbReference type="InterPro" id="IPR048165">
    <property type="entry name" value="Bluetail_dom"/>
</dbReference>
<dbReference type="InterPro" id="IPR013858">
    <property type="entry name" value="Peptidase_M10B_C"/>
</dbReference>
<dbReference type="Pfam" id="PF00353">
    <property type="entry name" value="HemolysinCabind"/>
    <property type="match status" value="3"/>
</dbReference>
<dbReference type="Gene3D" id="2.150.10.10">
    <property type="entry name" value="Serralysin-like metalloprotease, C-terminal"/>
    <property type="match status" value="4"/>
</dbReference>
<keyword evidence="4" id="KW-0677">Repeat</keyword>
<gene>
    <name evidence="6" type="ORF">EWV92_14535</name>
</gene>
<keyword evidence="3" id="KW-0964">Secreted</keyword>
<dbReference type="Proteomes" id="UP000317708">
    <property type="component" value="Unassembled WGS sequence"/>
</dbReference>
<dbReference type="GO" id="GO:0005509">
    <property type="term" value="F:calcium ion binding"/>
    <property type="evidence" value="ECO:0007669"/>
    <property type="project" value="InterPro"/>
</dbReference>
<dbReference type="PANTHER" id="PTHR38340">
    <property type="entry name" value="S-LAYER PROTEIN"/>
    <property type="match status" value="1"/>
</dbReference>
<dbReference type="SUPFAM" id="SSF51120">
    <property type="entry name" value="beta-Roll"/>
    <property type="match status" value="2"/>
</dbReference>
<evidence type="ECO:0000256" key="3">
    <source>
        <dbReference type="ARBA" id="ARBA00022525"/>
    </source>
</evidence>
<comment type="subcellular location">
    <subcellularLocation>
        <location evidence="2">Secreted</location>
    </subcellularLocation>
</comment>
<evidence type="ECO:0000313" key="7">
    <source>
        <dbReference type="Proteomes" id="UP000317708"/>
    </source>
</evidence>
<proteinExistence type="predicted"/>
<reference evidence="6 7" key="1">
    <citation type="submission" date="2019-01" db="EMBL/GenBank/DDBJ databases">
        <title>Coherence of Microcystis species and biogeography revealed through population genomics.</title>
        <authorList>
            <person name="Perez-Carrascal O.M."/>
            <person name="Terrat Y."/>
            <person name="Giani A."/>
            <person name="Fortin N."/>
            <person name="Tromas N."/>
            <person name="Shapiro B.J."/>
        </authorList>
    </citation>
    <scope>NUCLEOTIDE SEQUENCE [LARGE SCALE GENOMIC DNA]</scope>
    <source>
        <strain evidence="6">Ma_MB_S_20031200_S102</strain>
    </source>
</reference>
<dbReference type="AlphaFoldDB" id="A0A552EKE0"/>
<comment type="cofactor">
    <cofactor evidence="1">
        <name>Ca(2+)</name>
        <dbReference type="ChEBI" id="CHEBI:29108"/>
    </cofactor>
</comment>
<organism evidence="6 7">
    <name type="scientific">Microcystis aeruginosa Ma_MB_S_20031200_S102</name>
    <dbReference type="NCBI Taxonomy" id="2486254"/>
    <lineage>
        <taxon>Bacteria</taxon>
        <taxon>Bacillati</taxon>
        <taxon>Cyanobacteriota</taxon>
        <taxon>Cyanophyceae</taxon>
        <taxon>Oscillatoriophycideae</taxon>
        <taxon>Chroococcales</taxon>
        <taxon>Microcystaceae</taxon>
        <taxon>Microcystis</taxon>
    </lineage>
</organism>
<sequence>MFMSTIFNINFRNMPQTYFDFFGLNSFTALAVDNWTILGLTGNDTLTGNSLADIIEGGVGNDRLFGLGGNDILNGGDGDDFLDGGSGDDYLSGEIGNDTLFGSLGSDFFNGGAGTDVANYSSFGSSITLLPTGSILKGGGATDQLFQVETIIANAGFSNNTIDASSAASPGFINVDLSAATNNLRVLGGPVLTFTVTNFDDVIGTNQSDVITGDNQRNILSGNGGNDSINGGLNNDSLSGGLGIDTLNGGSGIDTLTGNGDADTFVFQFGQSSVSAHDRITDFAIGIDKIDLLLSTGAATGAPLNFTRAANSTATTKTDLATQVFTDANGLLPGNQALAANSAALVQVTAGAIAGTYLFINDSTAALSSTNDLLVNITGFSGALPGFGNIPVANFFV</sequence>
<dbReference type="GO" id="GO:0005615">
    <property type="term" value="C:extracellular space"/>
    <property type="evidence" value="ECO:0007669"/>
    <property type="project" value="InterPro"/>
</dbReference>
<dbReference type="InterPro" id="IPR018511">
    <property type="entry name" value="Hemolysin-typ_Ca-bd_CS"/>
</dbReference>
<dbReference type="InterPro" id="IPR011049">
    <property type="entry name" value="Serralysin-like_metalloprot_C"/>
</dbReference>
<dbReference type="EMBL" id="SFBI01000126">
    <property type="protein sequence ID" value="TRU34901.1"/>
    <property type="molecule type" value="Genomic_DNA"/>
</dbReference>
<feature type="domain" description="Peptidase M10 serralysin C-terminal" evidence="5">
    <location>
        <begin position="223"/>
        <end position="294"/>
    </location>
</feature>
<dbReference type="Pfam" id="PF08548">
    <property type="entry name" value="Peptidase_M10_C"/>
    <property type="match status" value="1"/>
</dbReference>
<dbReference type="InterPro" id="IPR001343">
    <property type="entry name" value="Hemolysn_Ca-bd"/>
</dbReference>
<accession>A0A552EKE0</accession>
<dbReference type="PANTHER" id="PTHR38340:SF1">
    <property type="entry name" value="S-LAYER PROTEIN"/>
    <property type="match status" value="1"/>
</dbReference>
<evidence type="ECO:0000256" key="4">
    <source>
        <dbReference type="ARBA" id="ARBA00022737"/>
    </source>
</evidence>
<dbReference type="NCBIfam" id="NF041519">
    <property type="entry name" value="bluetail"/>
    <property type="match status" value="1"/>
</dbReference>